<dbReference type="Proteomes" id="UP000501602">
    <property type="component" value="Chromosome"/>
</dbReference>
<dbReference type="SUPFAM" id="SSF53850">
    <property type="entry name" value="Periplasmic binding protein-like II"/>
    <property type="match status" value="1"/>
</dbReference>
<keyword evidence="4" id="KW-0804">Transcription</keyword>
<dbReference type="RefSeq" id="WP_168659543.1">
    <property type="nucleotide sequence ID" value="NZ_CP051180.1"/>
</dbReference>
<evidence type="ECO:0000313" key="7">
    <source>
        <dbReference type="Proteomes" id="UP000501602"/>
    </source>
</evidence>
<keyword evidence="2" id="KW-0805">Transcription regulation</keyword>
<dbReference type="Pfam" id="PF00126">
    <property type="entry name" value="HTH_1"/>
    <property type="match status" value="1"/>
</dbReference>
<dbReference type="PANTHER" id="PTHR30537">
    <property type="entry name" value="HTH-TYPE TRANSCRIPTIONAL REGULATOR"/>
    <property type="match status" value="1"/>
</dbReference>
<evidence type="ECO:0000256" key="2">
    <source>
        <dbReference type="ARBA" id="ARBA00023015"/>
    </source>
</evidence>
<evidence type="ECO:0000256" key="1">
    <source>
        <dbReference type="ARBA" id="ARBA00009437"/>
    </source>
</evidence>
<feature type="domain" description="HTH lysR-type" evidence="5">
    <location>
        <begin position="1"/>
        <end position="58"/>
    </location>
</feature>
<dbReference type="GO" id="GO:0043565">
    <property type="term" value="F:sequence-specific DNA binding"/>
    <property type="evidence" value="ECO:0007669"/>
    <property type="project" value="TreeGrafter"/>
</dbReference>
<dbReference type="InterPro" id="IPR005119">
    <property type="entry name" value="LysR_subst-bd"/>
</dbReference>
<sequence length="297" mass="33315">MNLEGLEIFLVVAKSKSMARSAEILDMTVSSISRKIKKLEEELNTELFHRGGKEFHPTSQGEIIAQRAEILLAEAQNIRNLVNSDDKLHGPIRILIPPSLADILSIQFFAPFMQRHPEIELRVKVTLGRKVDTLYDNDFAFSPNLPQDTSLIARPLFVGKRYFYAGPELLAKYGMPESPADLSRYPFVGLLDNNKYSGGLLTWDNGSGRNGQIAVSCQITSDYPDLLASMVSQNLGVGCLTEGAFRNLPKSSYVRLFDDETYDEATLYGIFASREHRPHRVNVFVEELIEFIGSNLI</sequence>
<proteinExistence type="inferred from homology"/>
<keyword evidence="7" id="KW-1185">Reference proteome</keyword>
<organism evidence="6 7">
    <name type="scientific">Ferrimonas lipolytica</name>
    <dbReference type="NCBI Taxonomy" id="2724191"/>
    <lineage>
        <taxon>Bacteria</taxon>
        <taxon>Pseudomonadati</taxon>
        <taxon>Pseudomonadota</taxon>
        <taxon>Gammaproteobacteria</taxon>
        <taxon>Alteromonadales</taxon>
        <taxon>Ferrimonadaceae</taxon>
        <taxon>Ferrimonas</taxon>
    </lineage>
</organism>
<dbReference type="FunFam" id="1.10.10.10:FF:000001">
    <property type="entry name" value="LysR family transcriptional regulator"/>
    <property type="match status" value="1"/>
</dbReference>
<dbReference type="EMBL" id="CP051180">
    <property type="protein sequence ID" value="QIZ76283.1"/>
    <property type="molecule type" value="Genomic_DNA"/>
</dbReference>
<dbReference type="InterPro" id="IPR058163">
    <property type="entry name" value="LysR-type_TF_proteobact-type"/>
</dbReference>
<dbReference type="SUPFAM" id="SSF46785">
    <property type="entry name" value="Winged helix' DNA-binding domain"/>
    <property type="match status" value="1"/>
</dbReference>
<dbReference type="Pfam" id="PF03466">
    <property type="entry name" value="LysR_substrate"/>
    <property type="match status" value="1"/>
</dbReference>
<evidence type="ECO:0000313" key="6">
    <source>
        <dbReference type="EMBL" id="QIZ76283.1"/>
    </source>
</evidence>
<dbReference type="GO" id="GO:0006351">
    <property type="term" value="P:DNA-templated transcription"/>
    <property type="evidence" value="ECO:0007669"/>
    <property type="project" value="TreeGrafter"/>
</dbReference>
<accession>A0A6H1UD52</accession>
<dbReference type="InterPro" id="IPR036390">
    <property type="entry name" value="WH_DNA-bd_sf"/>
</dbReference>
<protein>
    <submittedName>
        <fullName evidence="6">LysR family transcriptional regulator</fullName>
    </submittedName>
</protein>
<dbReference type="PROSITE" id="PS50931">
    <property type="entry name" value="HTH_LYSR"/>
    <property type="match status" value="1"/>
</dbReference>
<dbReference type="InterPro" id="IPR036388">
    <property type="entry name" value="WH-like_DNA-bd_sf"/>
</dbReference>
<gene>
    <name evidence="6" type="ORF">HER31_04870</name>
</gene>
<dbReference type="InterPro" id="IPR000847">
    <property type="entry name" value="LysR_HTH_N"/>
</dbReference>
<name>A0A6H1UD52_9GAMM</name>
<dbReference type="GO" id="GO:0003700">
    <property type="term" value="F:DNA-binding transcription factor activity"/>
    <property type="evidence" value="ECO:0007669"/>
    <property type="project" value="InterPro"/>
</dbReference>
<keyword evidence="3" id="KW-0238">DNA-binding</keyword>
<evidence type="ECO:0000259" key="5">
    <source>
        <dbReference type="PROSITE" id="PS50931"/>
    </source>
</evidence>
<comment type="similarity">
    <text evidence="1">Belongs to the LysR transcriptional regulatory family.</text>
</comment>
<dbReference type="Gene3D" id="3.40.190.290">
    <property type="match status" value="1"/>
</dbReference>
<dbReference type="Gene3D" id="1.10.10.10">
    <property type="entry name" value="Winged helix-like DNA-binding domain superfamily/Winged helix DNA-binding domain"/>
    <property type="match status" value="1"/>
</dbReference>
<evidence type="ECO:0000256" key="3">
    <source>
        <dbReference type="ARBA" id="ARBA00023125"/>
    </source>
</evidence>
<dbReference type="PANTHER" id="PTHR30537:SF68">
    <property type="entry name" value="TRANSCRIPTIONAL REGULATOR-RELATED"/>
    <property type="match status" value="1"/>
</dbReference>
<reference evidence="6 7" key="1">
    <citation type="submission" date="2020-04" db="EMBL/GenBank/DDBJ databases">
        <title>Ferrimonas sp. S7 isolated from sea water.</title>
        <authorList>
            <person name="Bae S.S."/>
            <person name="Baek K."/>
        </authorList>
    </citation>
    <scope>NUCLEOTIDE SEQUENCE [LARGE SCALE GENOMIC DNA]</scope>
    <source>
        <strain evidence="6 7">S7</strain>
    </source>
</reference>
<dbReference type="KEGG" id="fes:HER31_04870"/>
<dbReference type="AlphaFoldDB" id="A0A6H1UD52"/>
<evidence type="ECO:0000256" key="4">
    <source>
        <dbReference type="ARBA" id="ARBA00023163"/>
    </source>
</evidence>